<protein>
    <submittedName>
        <fullName evidence="9">EmrB/QacA subfamily drug resistance transporter</fullName>
    </submittedName>
</protein>
<feature type="transmembrane region" description="Helical" evidence="7">
    <location>
        <begin position="171"/>
        <end position="191"/>
    </location>
</feature>
<dbReference type="Pfam" id="PF07690">
    <property type="entry name" value="MFS_1"/>
    <property type="match status" value="1"/>
</dbReference>
<keyword evidence="2" id="KW-0813">Transport</keyword>
<organism evidence="9 10">
    <name type="scientific">Scopulibacillus darangshiensis</name>
    <dbReference type="NCBI Taxonomy" id="442528"/>
    <lineage>
        <taxon>Bacteria</taxon>
        <taxon>Bacillati</taxon>
        <taxon>Bacillota</taxon>
        <taxon>Bacilli</taxon>
        <taxon>Bacillales</taxon>
        <taxon>Sporolactobacillaceae</taxon>
        <taxon>Scopulibacillus</taxon>
    </lineage>
</organism>
<feature type="domain" description="Major facilitator superfamily (MFS) profile" evidence="8">
    <location>
        <begin position="17"/>
        <end position="466"/>
    </location>
</feature>
<feature type="transmembrane region" description="Helical" evidence="7">
    <location>
        <begin position="140"/>
        <end position="159"/>
    </location>
</feature>
<reference evidence="9 10" key="1">
    <citation type="submission" date="2019-03" db="EMBL/GenBank/DDBJ databases">
        <title>Genomic Encyclopedia of Type Strains, Phase IV (KMG-IV): sequencing the most valuable type-strain genomes for metagenomic binning, comparative biology and taxonomic classification.</title>
        <authorList>
            <person name="Goeker M."/>
        </authorList>
    </citation>
    <scope>NUCLEOTIDE SEQUENCE [LARGE SCALE GENOMIC DNA]</scope>
    <source>
        <strain evidence="9 10">DSM 19377</strain>
    </source>
</reference>
<feature type="transmembrane region" description="Helical" evidence="7">
    <location>
        <begin position="230"/>
        <end position="250"/>
    </location>
</feature>
<keyword evidence="10" id="KW-1185">Reference proteome</keyword>
<keyword evidence="5 7" id="KW-1133">Transmembrane helix</keyword>
<gene>
    <name evidence="9" type="ORF">EV207_10747</name>
</gene>
<keyword evidence="3" id="KW-1003">Cell membrane</keyword>
<evidence type="ECO:0000313" key="9">
    <source>
        <dbReference type="EMBL" id="TCP29953.1"/>
    </source>
</evidence>
<proteinExistence type="predicted"/>
<feature type="transmembrane region" description="Helical" evidence="7">
    <location>
        <begin position="115"/>
        <end position="133"/>
    </location>
</feature>
<evidence type="ECO:0000256" key="1">
    <source>
        <dbReference type="ARBA" id="ARBA00004651"/>
    </source>
</evidence>
<evidence type="ECO:0000256" key="5">
    <source>
        <dbReference type="ARBA" id="ARBA00022989"/>
    </source>
</evidence>
<feature type="transmembrane region" description="Helical" evidence="7">
    <location>
        <begin position="307"/>
        <end position="328"/>
    </location>
</feature>
<evidence type="ECO:0000256" key="4">
    <source>
        <dbReference type="ARBA" id="ARBA00022692"/>
    </source>
</evidence>
<dbReference type="InterPro" id="IPR020846">
    <property type="entry name" value="MFS_dom"/>
</dbReference>
<dbReference type="NCBIfam" id="TIGR00711">
    <property type="entry name" value="efflux_EmrB"/>
    <property type="match status" value="1"/>
</dbReference>
<dbReference type="RefSeq" id="WP_132745060.1">
    <property type="nucleotide sequence ID" value="NZ_SLXK01000007.1"/>
</dbReference>
<dbReference type="AlphaFoldDB" id="A0A4R2P5A2"/>
<feature type="transmembrane region" description="Helical" evidence="7">
    <location>
        <begin position="270"/>
        <end position="295"/>
    </location>
</feature>
<comment type="subcellular location">
    <subcellularLocation>
        <location evidence="1">Cell membrane</location>
        <topology evidence="1">Multi-pass membrane protein</topology>
    </subcellularLocation>
</comment>
<feature type="transmembrane region" description="Helical" evidence="7">
    <location>
        <begin position="436"/>
        <end position="461"/>
    </location>
</feature>
<feature type="transmembrane region" description="Helical" evidence="7">
    <location>
        <begin position="203"/>
        <end position="224"/>
    </location>
</feature>
<dbReference type="GO" id="GO:0022857">
    <property type="term" value="F:transmembrane transporter activity"/>
    <property type="evidence" value="ECO:0007669"/>
    <property type="project" value="InterPro"/>
</dbReference>
<dbReference type="InterPro" id="IPR036259">
    <property type="entry name" value="MFS_trans_sf"/>
</dbReference>
<accession>A0A4R2P5A2</accession>
<keyword evidence="4 7" id="KW-0812">Transmembrane</keyword>
<evidence type="ECO:0000256" key="7">
    <source>
        <dbReference type="SAM" id="Phobius"/>
    </source>
</evidence>
<evidence type="ECO:0000256" key="2">
    <source>
        <dbReference type="ARBA" id="ARBA00022448"/>
    </source>
</evidence>
<dbReference type="OrthoDB" id="9816041at2"/>
<feature type="transmembrane region" description="Helical" evidence="7">
    <location>
        <begin position="16"/>
        <end position="35"/>
    </location>
</feature>
<name>A0A4R2P5A2_9BACL</name>
<feature type="transmembrane region" description="Helical" evidence="7">
    <location>
        <begin position="55"/>
        <end position="75"/>
    </location>
</feature>
<dbReference type="InterPro" id="IPR004638">
    <property type="entry name" value="EmrB-like"/>
</dbReference>
<keyword evidence="6 7" id="KW-0472">Membrane</keyword>
<dbReference type="EMBL" id="SLXK01000007">
    <property type="protein sequence ID" value="TCP29953.1"/>
    <property type="molecule type" value="Genomic_DNA"/>
</dbReference>
<evidence type="ECO:0000259" key="8">
    <source>
        <dbReference type="PROSITE" id="PS50850"/>
    </source>
</evidence>
<feature type="transmembrane region" description="Helical" evidence="7">
    <location>
        <begin position="335"/>
        <end position="354"/>
    </location>
</feature>
<dbReference type="Gene3D" id="1.20.1720.10">
    <property type="entry name" value="Multidrug resistance protein D"/>
    <property type="match status" value="1"/>
</dbReference>
<dbReference type="CDD" id="cd17503">
    <property type="entry name" value="MFS_LmrB_MDR_like"/>
    <property type="match status" value="1"/>
</dbReference>
<dbReference type="Gene3D" id="1.20.1250.20">
    <property type="entry name" value="MFS general substrate transporter like domains"/>
    <property type="match status" value="1"/>
</dbReference>
<dbReference type="PANTHER" id="PTHR42718:SF24">
    <property type="entry name" value="MAJOR FACILITATOR SUPERFAMILY (MFS) PROFILE DOMAIN-CONTAINING PROTEIN"/>
    <property type="match status" value="1"/>
</dbReference>
<dbReference type="InterPro" id="IPR011701">
    <property type="entry name" value="MFS"/>
</dbReference>
<dbReference type="SUPFAM" id="SSF103473">
    <property type="entry name" value="MFS general substrate transporter"/>
    <property type="match status" value="1"/>
</dbReference>
<dbReference type="GO" id="GO:0005886">
    <property type="term" value="C:plasma membrane"/>
    <property type="evidence" value="ECO:0007669"/>
    <property type="project" value="UniProtKB-SubCell"/>
</dbReference>
<dbReference type="PRINTS" id="PR01036">
    <property type="entry name" value="TCRTETB"/>
</dbReference>
<evidence type="ECO:0000256" key="6">
    <source>
        <dbReference type="ARBA" id="ARBA00023136"/>
    </source>
</evidence>
<feature type="transmembrane region" description="Helical" evidence="7">
    <location>
        <begin position="407"/>
        <end position="424"/>
    </location>
</feature>
<evidence type="ECO:0000256" key="3">
    <source>
        <dbReference type="ARBA" id="ARBA00022475"/>
    </source>
</evidence>
<sequence>MEQVQQQSFENVKKGPIVAVLLFGAFVAILNETLLNTALPQIINEFKISPNKAQWLTTAFLLTNGVMIPISAFFIEKFPMRKLFLTAMCIFTAGTLVGAISTTFTLLLVGRVVQAAGAGIMMPLMMTAFLTIFPPDKRGAAMGMAGLVISFAPAIGPTLSGFLVEFYSWRLLFYVVLPFAVIEIVFAALLLKNVTNLTNPKVDVLSIFLSSVGFGGLLYGFSIAGEKGWSSLQVETSLAIGAVVLVLFIWRQLSIKTPMLEFRVFKFSMFSLTLFIGMVVIMAMLGAELLLPIYMQNMRGFTALESGLVLLPGAIVMGIMSPITGMVFDKIGARWMAVSGLGITTITTFLFTDLNESTSFTFITVIYAIRMLGLSLAMMPVMTAGLNQLPQRLHPHGTAMANTLQQIAGSIGSALLVTVMTIQAKGQIDEANGMPLIHGLNAAFMVATGLALLTVIMSFFIKRTSPQEESDGQNKEQEVQES</sequence>
<dbReference type="PANTHER" id="PTHR42718">
    <property type="entry name" value="MAJOR FACILITATOR SUPERFAMILY MULTIDRUG TRANSPORTER MFSC"/>
    <property type="match status" value="1"/>
</dbReference>
<dbReference type="PROSITE" id="PS50850">
    <property type="entry name" value="MFS"/>
    <property type="match status" value="1"/>
</dbReference>
<comment type="caution">
    <text evidence="9">The sequence shown here is derived from an EMBL/GenBank/DDBJ whole genome shotgun (WGS) entry which is preliminary data.</text>
</comment>
<evidence type="ECO:0000313" key="10">
    <source>
        <dbReference type="Proteomes" id="UP000295416"/>
    </source>
</evidence>
<feature type="transmembrane region" description="Helical" evidence="7">
    <location>
        <begin position="87"/>
        <end position="109"/>
    </location>
</feature>
<dbReference type="Proteomes" id="UP000295416">
    <property type="component" value="Unassembled WGS sequence"/>
</dbReference>
<feature type="transmembrane region" description="Helical" evidence="7">
    <location>
        <begin position="360"/>
        <end position="386"/>
    </location>
</feature>